<protein>
    <submittedName>
        <fullName evidence="1">Uncharacterized protein</fullName>
    </submittedName>
</protein>
<dbReference type="AlphaFoldDB" id="A0A645F9A4"/>
<proteinExistence type="predicted"/>
<comment type="caution">
    <text evidence="1">The sequence shown here is derived from an EMBL/GenBank/DDBJ whole genome shotgun (WGS) entry which is preliminary data.</text>
</comment>
<name>A0A645F9A4_9ZZZZ</name>
<reference evidence="1" key="1">
    <citation type="submission" date="2019-08" db="EMBL/GenBank/DDBJ databases">
        <authorList>
            <person name="Kucharzyk K."/>
            <person name="Murdoch R.W."/>
            <person name="Higgins S."/>
            <person name="Loffler F."/>
        </authorList>
    </citation>
    <scope>NUCLEOTIDE SEQUENCE</scope>
</reference>
<accession>A0A645F9A4</accession>
<sequence length="208" mass="22045">MGNGVAFYANDNRDFLPRKYKRWSWGYAIGQSLGLTRPDVAVEVDSDIKVGSIPIQKEFTCPAQRDAVGLSEGGVPGNKTVIRYPIYVPLVSEAPSASNTLNGQTAGGADIIGGNGDSTPLNHKPITRVVDGSVLMVEAVTTDAYDAGGYIALSPSTANLTVYHFNSRTASGADVIRHGNSSNISMKDGHVETANANAQLDTYGRVRK</sequence>
<evidence type="ECO:0000313" key="1">
    <source>
        <dbReference type="EMBL" id="MPN10490.1"/>
    </source>
</evidence>
<gene>
    <name evidence="1" type="ORF">SDC9_157785</name>
</gene>
<dbReference type="EMBL" id="VSSQ01056648">
    <property type="protein sequence ID" value="MPN10490.1"/>
    <property type="molecule type" value="Genomic_DNA"/>
</dbReference>
<organism evidence="1">
    <name type="scientific">bioreactor metagenome</name>
    <dbReference type="NCBI Taxonomy" id="1076179"/>
    <lineage>
        <taxon>unclassified sequences</taxon>
        <taxon>metagenomes</taxon>
        <taxon>ecological metagenomes</taxon>
    </lineage>
</organism>